<dbReference type="Proteomes" id="UP001139031">
    <property type="component" value="Unassembled WGS sequence"/>
</dbReference>
<feature type="domain" description="DUF4123" evidence="1">
    <location>
        <begin position="150"/>
        <end position="280"/>
    </location>
</feature>
<proteinExistence type="predicted"/>
<protein>
    <submittedName>
        <fullName evidence="2">DUF4123 domain-containing protein</fullName>
    </submittedName>
</protein>
<evidence type="ECO:0000313" key="2">
    <source>
        <dbReference type="EMBL" id="MBZ5714282.1"/>
    </source>
</evidence>
<dbReference type="Pfam" id="PF13503">
    <property type="entry name" value="DUF4123"/>
    <property type="match status" value="1"/>
</dbReference>
<evidence type="ECO:0000259" key="1">
    <source>
        <dbReference type="Pfam" id="PF13503"/>
    </source>
</evidence>
<sequence>MMATDRVTLAQDGPPRLDEAAGPRLVVEVLWGPEQGRKAVLEPGGVITVGSGERAGLRLAHDDALAPIHFSLAWDGEVATLRAAVTDPTCLDGQPVREGQSGHGGWIRAGASDLALAIERHTAPETPPTPEVVAAAAPAIAALRGQPGRLFAVVDASRDERARVLLRESPARHRSLFDGWQGDALAEGAPYLVELGAAPHPELVDDLVLESWHTEAERRDGDGGWAIFLSAPDGREFEAVRRHLRKFLMVELGRERVYFRFYDPRVLRTFVPTCTPAERRELLADLAWHITCPRGLLTFRT</sequence>
<dbReference type="RefSeq" id="WP_224196012.1">
    <property type="nucleotide sequence ID" value="NZ_JAIRAU010000047.1"/>
</dbReference>
<reference evidence="2" key="1">
    <citation type="submission" date="2021-08" db="EMBL/GenBank/DDBJ databases">
        <authorList>
            <person name="Stevens D.C."/>
        </authorList>
    </citation>
    <scope>NUCLEOTIDE SEQUENCE</scope>
    <source>
        <strain evidence="2">DSM 53165</strain>
    </source>
</reference>
<dbReference type="InterPro" id="IPR025391">
    <property type="entry name" value="DUF4123"/>
</dbReference>
<gene>
    <name evidence="2" type="ORF">K7C98_34050</name>
</gene>
<organism evidence="2 3">
    <name type="scientific">Nannocystis pusilla</name>
    <dbReference type="NCBI Taxonomy" id="889268"/>
    <lineage>
        <taxon>Bacteria</taxon>
        <taxon>Pseudomonadati</taxon>
        <taxon>Myxococcota</taxon>
        <taxon>Polyangia</taxon>
        <taxon>Nannocystales</taxon>
        <taxon>Nannocystaceae</taxon>
        <taxon>Nannocystis</taxon>
    </lineage>
</organism>
<keyword evidence="3" id="KW-1185">Reference proteome</keyword>
<comment type="caution">
    <text evidence="2">The sequence shown here is derived from an EMBL/GenBank/DDBJ whole genome shotgun (WGS) entry which is preliminary data.</text>
</comment>
<dbReference type="EMBL" id="JAIRAU010000047">
    <property type="protein sequence ID" value="MBZ5714282.1"/>
    <property type="molecule type" value="Genomic_DNA"/>
</dbReference>
<accession>A0ABS7U185</accession>
<evidence type="ECO:0000313" key="3">
    <source>
        <dbReference type="Proteomes" id="UP001139031"/>
    </source>
</evidence>
<name>A0ABS7U185_9BACT</name>
<dbReference type="Gene3D" id="2.60.200.20">
    <property type="match status" value="1"/>
</dbReference>